<evidence type="ECO:0000313" key="3">
    <source>
        <dbReference type="EMBL" id="GAA5483225.1"/>
    </source>
</evidence>
<feature type="signal peptide" evidence="2">
    <location>
        <begin position="1"/>
        <end position="21"/>
    </location>
</feature>
<gene>
    <name evidence="3" type="ORF">Hsar01_02454</name>
</gene>
<evidence type="ECO:0000256" key="2">
    <source>
        <dbReference type="SAM" id="SignalP"/>
    </source>
</evidence>
<reference evidence="3 4" key="1">
    <citation type="submission" date="2024-02" db="EMBL/GenBank/DDBJ databases">
        <title>Haloferula sargassicola NBRC 104335.</title>
        <authorList>
            <person name="Ichikawa N."/>
            <person name="Katano-Makiyama Y."/>
            <person name="Hidaka K."/>
        </authorList>
    </citation>
    <scope>NUCLEOTIDE SEQUENCE [LARGE SCALE GENOMIC DNA]</scope>
    <source>
        <strain evidence="3 4">NBRC 104335</strain>
    </source>
</reference>
<protein>
    <recommendedName>
        <fullName evidence="5">Protein BatD</fullName>
    </recommendedName>
</protein>
<feature type="chain" id="PRO_5045039138" description="Protein BatD" evidence="2">
    <location>
        <begin position="22"/>
        <end position="1208"/>
    </location>
</feature>
<dbReference type="Proteomes" id="UP001476282">
    <property type="component" value="Unassembled WGS sequence"/>
</dbReference>
<keyword evidence="4" id="KW-1185">Reference proteome</keyword>
<evidence type="ECO:0008006" key="5">
    <source>
        <dbReference type="Google" id="ProtNLM"/>
    </source>
</evidence>
<proteinExistence type="predicted"/>
<dbReference type="RefSeq" id="WP_353567345.1">
    <property type="nucleotide sequence ID" value="NZ_BAABRI010000013.1"/>
</dbReference>
<accession>A0ABP9UNT1</accession>
<name>A0ABP9UNT1_9BACT</name>
<organism evidence="3 4">
    <name type="scientific">Haloferula sargassicola</name>
    <dbReference type="NCBI Taxonomy" id="490096"/>
    <lineage>
        <taxon>Bacteria</taxon>
        <taxon>Pseudomonadati</taxon>
        <taxon>Verrucomicrobiota</taxon>
        <taxon>Verrucomicrobiia</taxon>
        <taxon>Verrucomicrobiales</taxon>
        <taxon>Verrucomicrobiaceae</taxon>
        <taxon>Haloferula</taxon>
    </lineage>
</organism>
<keyword evidence="1" id="KW-0472">Membrane</keyword>
<keyword evidence="1" id="KW-1133">Transmembrane helix</keyword>
<evidence type="ECO:0000313" key="4">
    <source>
        <dbReference type="Proteomes" id="UP001476282"/>
    </source>
</evidence>
<dbReference type="EMBL" id="BAABRI010000013">
    <property type="protein sequence ID" value="GAA5483225.1"/>
    <property type="molecule type" value="Genomic_DNA"/>
</dbReference>
<evidence type="ECO:0000256" key="1">
    <source>
        <dbReference type="SAM" id="Phobius"/>
    </source>
</evidence>
<keyword evidence="2" id="KW-0732">Signal</keyword>
<keyword evidence="1" id="KW-0812">Transmembrane</keyword>
<sequence length="1208" mass="134310">MRYAILALAALILLGSPLAAAGPPPGDIDLNRLRQLLQGGQEKKKTPEEMRTEMLQQIQFDRSAAGILQARLMESREKASEGEPPKLEGEEMIKAEVSKLARDVTLSRWEQVRDYLAGLPDDAGQQAYQAILSKLSQPVSVNPSKELQASGAKPYTQQPFLPPADFLGLLAAAPKEPDTKTLTLLAKVFPRSPRPPESFFQAIAAGVPHLGGDDPKNRLRAAELYLEAGLTEEAGPFLPTIDAAREDSNHHALNLIARHRAEMWRKDREKAGDDALKTAWEISTSFLSDDKAPPPERAEALFRALSLIPELEGKAGEDWLAATFGGSSTEGLEILATLGTLTDQSRENPDAGERLNLLKLQHDSVATLLAAPGVDAEKWSPILTLFARQWVHEADVTQNKDQSDSRRMVPQYDDWGNVFFTRPAATYRGEGTRPIAAASMIEVGPDAAWLSHVEPTVRIDALQRAARLFLKVKEEQNAIPLVAELAATHRDLAIELVRETIRVWSQNHNPNDEQDYRSRYFYYYGYNNQAESIPLTRSKQERNLVELAGLVEKIRGLDLDEDFSVPLAEAFISSHSQAEVWRVEAIESVFGKSDQLDAPVTAALVERMRLNLCKLWPDPKLQQAYKTQRKDKELQEQIFHGYAAAIGLVEKALARRPKDPWRLEVQLAALRYEESNYRSSIQPKNDHVRIVRESLDQLAAAADDYLSTLPRPENEETTSVFETWFYAALGSTSLESLKAHHPNQPGEVPKIKAALAKLPEASRERHLKAFATTLNNRLANVSPDLKLRYLEAAAPIVGEEESFRDAADVLAYYRDLVTEIELSATLDGPDTVSASSPFGLKVNLRHTREIEREAGGFQRYLQNQTGAQYAYNFGRPPEDYRDKFEKAAVAALSETFDVISVTFHSDKVESRTDPEFGWRLTPYAYLLLQPKGPQIDRIPPLSIDLDFQDTSGYVVLPITSAEIPIDASGKAAPRPVRNLRLTENLDARSESEKGSLFLEVRASGEGLVPELDELVSLPVKGFETTAIEDRKLQVNELDANADDLAPLTEHEWRLELKPAGGAMPARFTFPEPKVDLAAEDGLTRQIYDDVDLLPVEAEVPLGVTGRRVWPWVFALALFAALAAAVLYYFRRKKPAVEVVPAVPLPSRLTPVTLLGWLERLKEQPGLSPELRESLEVEILGLEARHFGPAAGRPDAEPLEAIARRWQAA</sequence>
<feature type="transmembrane region" description="Helical" evidence="1">
    <location>
        <begin position="1108"/>
        <end position="1129"/>
    </location>
</feature>
<comment type="caution">
    <text evidence="3">The sequence shown here is derived from an EMBL/GenBank/DDBJ whole genome shotgun (WGS) entry which is preliminary data.</text>
</comment>